<evidence type="ECO:0000256" key="2">
    <source>
        <dbReference type="SAM" id="Phobius"/>
    </source>
</evidence>
<keyword evidence="2" id="KW-1133">Transmembrane helix</keyword>
<feature type="compositionally biased region" description="Low complexity" evidence="1">
    <location>
        <begin position="196"/>
        <end position="208"/>
    </location>
</feature>
<organism evidence="3 4">
    <name type="scientific">Aspergillus cavernicola</name>
    <dbReference type="NCBI Taxonomy" id="176166"/>
    <lineage>
        <taxon>Eukaryota</taxon>
        <taxon>Fungi</taxon>
        <taxon>Dikarya</taxon>
        <taxon>Ascomycota</taxon>
        <taxon>Pezizomycotina</taxon>
        <taxon>Eurotiomycetes</taxon>
        <taxon>Eurotiomycetidae</taxon>
        <taxon>Eurotiales</taxon>
        <taxon>Aspergillaceae</taxon>
        <taxon>Aspergillus</taxon>
        <taxon>Aspergillus subgen. Nidulantes</taxon>
    </lineage>
</organism>
<proteinExistence type="predicted"/>
<protein>
    <recommendedName>
        <fullName evidence="5">Zn(2)-C6 fungal-type domain-containing protein</fullName>
    </recommendedName>
</protein>
<evidence type="ECO:0000313" key="3">
    <source>
        <dbReference type="EMBL" id="KAL2830291.1"/>
    </source>
</evidence>
<keyword evidence="4" id="KW-1185">Reference proteome</keyword>
<gene>
    <name evidence="3" type="ORF">BDW59DRAFT_158620</name>
</gene>
<sequence>MSLRQSCDRCRQQKVRCLRDEAQAQRGSPSPDRASKQMWIVFTAVCAPLNGFFVCVTHSCIVKQQSTRHTAQTSVRKETNRGPKNGHGHSHSLDDTSWFEQSLTGTNFASKVTPTQFPGLDENGAAFNHVNGWDASLQSLLTPATFFNCLSAAPDVAPITTRTSAALFTTSSRQDSSEGVIDDDDDDDDDNDRDPSTTLSSQLTSLSQWARRARRP</sequence>
<evidence type="ECO:0008006" key="5">
    <source>
        <dbReference type="Google" id="ProtNLM"/>
    </source>
</evidence>
<keyword evidence="2" id="KW-0472">Membrane</keyword>
<comment type="caution">
    <text evidence="3">The sequence shown here is derived from an EMBL/GenBank/DDBJ whole genome shotgun (WGS) entry which is preliminary data.</text>
</comment>
<dbReference type="Proteomes" id="UP001610335">
    <property type="component" value="Unassembled WGS sequence"/>
</dbReference>
<reference evidence="3 4" key="1">
    <citation type="submission" date="2024-07" db="EMBL/GenBank/DDBJ databases">
        <title>Section-level genome sequencing and comparative genomics of Aspergillus sections Usti and Cavernicolus.</title>
        <authorList>
            <consortium name="Lawrence Berkeley National Laboratory"/>
            <person name="Nybo J.L."/>
            <person name="Vesth T.C."/>
            <person name="Theobald S."/>
            <person name="Frisvad J.C."/>
            <person name="Larsen T.O."/>
            <person name="Kjaerboelling I."/>
            <person name="Rothschild-Mancinelli K."/>
            <person name="Lyhne E.K."/>
            <person name="Kogle M.E."/>
            <person name="Barry K."/>
            <person name="Clum A."/>
            <person name="Na H."/>
            <person name="Ledsgaard L."/>
            <person name="Lin J."/>
            <person name="Lipzen A."/>
            <person name="Kuo A."/>
            <person name="Riley R."/>
            <person name="Mondo S."/>
            <person name="LaButti K."/>
            <person name="Haridas S."/>
            <person name="Pangalinan J."/>
            <person name="Salamov A.A."/>
            <person name="Simmons B.A."/>
            <person name="Magnuson J.K."/>
            <person name="Chen J."/>
            <person name="Drula E."/>
            <person name="Henrissat B."/>
            <person name="Wiebenga A."/>
            <person name="Lubbers R.J."/>
            <person name="Gomes A.C."/>
            <person name="Makela M.R."/>
            <person name="Stajich J."/>
            <person name="Grigoriev I.V."/>
            <person name="Mortensen U.H."/>
            <person name="De vries R.P."/>
            <person name="Baker S.E."/>
            <person name="Andersen M.R."/>
        </authorList>
    </citation>
    <scope>NUCLEOTIDE SEQUENCE [LARGE SCALE GENOMIC DNA]</scope>
    <source>
        <strain evidence="3 4">CBS 600.67</strain>
    </source>
</reference>
<feature type="transmembrane region" description="Helical" evidence="2">
    <location>
        <begin position="38"/>
        <end position="62"/>
    </location>
</feature>
<feature type="compositionally biased region" description="Acidic residues" evidence="1">
    <location>
        <begin position="180"/>
        <end position="192"/>
    </location>
</feature>
<accession>A0ABR4IRK7</accession>
<feature type="region of interest" description="Disordered" evidence="1">
    <location>
        <begin position="67"/>
        <end position="95"/>
    </location>
</feature>
<keyword evidence="2" id="KW-0812">Transmembrane</keyword>
<evidence type="ECO:0000313" key="4">
    <source>
        <dbReference type="Proteomes" id="UP001610335"/>
    </source>
</evidence>
<name>A0ABR4IRK7_9EURO</name>
<dbReference type="EMBL" id="JBFXLS010000013">
    <property type="protein sequence ID" value="KAL2830291.1"/>
    <property type="molecule type" value="Genomic_DNA"/>
</dbReference>
<feature type="region of interest" description="Disordered" evidence="1">
    <location>
        <begin position="170"/>
        <end position="216"/>
    </location>
</feature>
<evidence type="ECO:0000256" key="1">
    <source>
        <dbReference type="SAM" id="MobiDB-lite"/>
    </source>
</evidence>